<feature type="chain" id="PRO_5045410809" evidence="1">
    <location>
        <begin position="22"/>
        <end position="176"/>
    </location>
</feature>
<proteinExistence type="predicted"/>
<keyword evidence="1" id="KW-0732">Signal</keyword>
<name>A0ABU0FP18_9HYPH</name>
<reference evidence="2 3" key="1">
    <citation type="submission" date="2023-07" db="EMBL/GenBank/DDBJ databases">
        <title>Genomic Encyclopedia of Type Strains, Phase IV (KMG-IV): sequencing the most valuable type-strain genomes for metagenomic binning, comparative biology and taxonomic classification.</title>
        <authorList>
            <person name="Goeker M."/>
        </authorList>
    </citation>
    <scope>NUCLEOTIDE SEQUENCE [LARGE SCALE GENOMIC DNA]</scope>
    <source>
        <strain evidence="2 3">DSM 5896</strain>
    </source>
</reference>
<feature type="signal peptide" evidence="1">
    <location>
        <begin position="1"/>
        <end position="21"/>
    </location>
</feature>
<evidence type="ECO:0000313" key="3">
    <source>
        <dbReference type="Proteomes" id="UP001237448"/>
    </source>
</evidence>
<dbReference type="EMBL" id="JAUSVK010000001">
    <property type="protein sequence ID" value="MDQ0396107.1"/>
    <property type="molecule type" value="Genomic_DNA"/>
</dbReference>
<gene>
    <name evidence="2" type="ORF">J3R73_005899</name>
</gene>
<dbReference type="Proteomes" id="UP001237448">
    <property type="component" value="Unassembled WGS sequence"/>
</dbReference>
<evidence type="ECO:0000256" key="1">
    <source>
        <dbReference type="SAM" id="SignalP"/>
    </source>
</evidence>
<sequence>MSKSSLILALLVLAAIPQARADDAAKSSLPGGASSLQESYQDWRVVCGLKGQTKVCAMQQQEVDGKSGKRVLAVELSPTADGTTGFLMMPFGLALDAGVSLALDGGPSGQPLPFKTCLPSGCVVQLVFNAATVSALKNGKQLKLSAKASDGGKVTVFAVSLKGFGPAFDRTAELLR</sequence>
<dbReference type="Gene3D" id="2.60.40.1880">
    <property type="entry name" value="Invasion associated locus B (IalB) protein"/>
    <property type="match status" value="1"/>
</dbReference>
<keyword evidence="3" id="KW-1185">Reference proteome</keyword>
<accession>A0ABU0FP18</accession>
<dbReference type="Pfam" id="PF06776">
    <property type="entry name" value="IalB"/>
    <property type="match status" value="1"/>
</dbReference>
<dbReference type="InterPro" id="IPR038696">
    <property type="entry name" value="IalB_sf"/>
</dbReference>
<organism evidence="2 3">
    <name type="scientific">Labrys monachus</name>
    <dbReference type="NCBI Taxonomy" id="217067"/>
    <lineage>
        <taxon>Bacteria</taxon>
        <taxon>Pseudomonadati</taxon>
        <taxon>Pseudomonadota</taxon>
        <taxon>Alphaproteobacteria</taxon>
        <taxon>Hyphomicrobiales</taxon>
        <taxon>Xanthobacteraceae</taxon>
        <taxon>Labrys</taxon>
    </lineage>
</organism>
<evidence type="ECO:0000313" key="2">
    <source>
        <dbReference type="EMBL" id="MDQ0396107.1"/>
    </source>
</evidence>
<protein>
    <submittedName>
        <fullName evidence="2">Invasion protein IalB</fullName>
    </submittedName>
</protein>
<dbReference type="InterPro" id="IPR010642">
    <property type="entry name" value="Invasion_prot_B"/>
</dbReference>
<dbReference type="RefSeq" id="WP_307435873.1">
    <property type="nucleotide sequence ID" value="NZ_JAUSVK010000001.1"/>
</dbReference>
<comment type="caution">
    <text evidence="2">The sequence shown here is derived from an EMBL/GenBank/DDBJ whole genome shotgun (WGS) entry which is preliminary data.</text>
</comment>